<organism evidence="2 3">
    <name type="scientific">Candidatus Eisenbergiella merdavium</name>
    <dbReference type="NCBI Taxonomy" id="2838551"/>
    <lineage>
        <taxon>Bacteria</taxon>
        <taxon>Bacillati</taxon>
        <taxon>Bacillota</taxon>
        <taxon>Clostridia</taxon>
        <taxon>Lachnospirales</taxon>
        <taxon>Lachnospiraceae</taxon>
        <taxon>Eisenbergiella</taxon>
    </lineage>
</organism>
<proteinExistence type="predicted"/>
<sequence length="56" mass="5728">MRALNGIAFAVWAIGAAGVMDMAGEFQPAAAVMVFAGLAVNAATTAMNKKKGARTW</sequence>
<dbReference type="EMBL" id="DWWS01000065">
    <property type="protein sequence ID" value="HJC25395.1"/>
    <property type="molecule type" value="Genomic_DNA"/>
</dbReference>
<protein>
    <submittedName>
        <fullName evidence="2">Uncharacterized protein</fullName>
    </submittedName>
</protein>
<dbReference type="Proteomes" id="UP000823891">
    <property type="component" value="Unassembled WGS sequence"/>
</dbReference>
<dbReference type="AlphaFoldDB" id="A0A9D2SS43"/>
<accession>A0A9D2SS43</accession>
<evidence type="ECO:0000313" key="3">
    <source>
        <dbReference type="Proteomes" id="UP000823891"/>
    </source>
</evidence>
<comment type="caution">
    <text evidence="2">The sequence shown here is derived from an EMBL/GenBank/DDBJ whole genome shotgun (WGS) entry which is preliminary data.</text>
</comment>
<reference evidence="2" key="1">
    <citation type="journal article" date="2021" name="PeerJ">
        <title>Extensive microbial diversity within the chicken gut microbiome revealed by metagenomics and culture.</title>
        <authorList>
            <person name="Gilroy R."/>
            <person name="Ravi A."/>
            <person name="Getino M."/>
            <person name="Pursley I."/>
            <person name="Horton D.L."/>
            <person name="Alikhan N.F."/>
            <person name="Baker D."/>
            <person name="Gharbi K."/>
            <person name="Hall N."/>
            <person name="Watson M."/>
            <person name="Adriaenssens E.M."/>
            <person name="Foster-Nyarko E."/>
            <person name="Jarju S."/>
            <person name="Secka A."/>
            <person name="Antonio M."/>
            <person name="Oren A."/>
            <person name="Chaudhuri R.R."/>
            <person name="La Ragione R."/>
            <person name="Hildebrand F."/>
            <person name="Pallen M.J."/>
        </authorList>
    </citation>
    <scope>NUCLEOTIDE SEQUENCE</scope>
    <source>
        <strain evidence="2">USAMLcec2-132</strain>
    </source>
</reference>
<keyword evidence="1" id="KW-0812">Transmembrane</keyword>
<reference evidence="2" key="2">
    <citation type="submission" date="2021-04" db="EMBL/GenBank/DDBJ databases">
        <authorList>
            <person name="Gilroy R."/>
        </authorList>
    </citation>
    <scope>NUCLEOTIDE SEQUENCE</scope>
    <source>
        <strain evidence="2">USAMLcec2-132</strain>
    </source>
</reference>
<feature type="transmembrane region" description="Helical" evidence="1">
    <location>
        <begin position="26"/>
        <end position="47"/>
    </location>
</feature>
<keyword evidence="1" id="KW-0472">Membrane</keyword>
<gene>
    <name evidence="2" type="ORF">H9761_17135</name>
</gene>
<keyword evidence="1" id="KW-1133">Transmembrane helix</keyword>
<evidence type="ECO:0000256" key="1">
    <source>
        <dbReference type="SAM" id="Phobius"/>
    </source>
</evidence>
<evidence type="ECO:0000313" key="2">
    <source>
        <dbReference type="EMBL" id="HJC25395.1"/>
    </source>
</evidence>
<name>A0A9D2SS43_9FIRM</name>